<dbReference type="GO" id="GO:0030288">
    <property type="term" value="C:outer membrane-bounded periplasmic space"/>
    <property type="evidence" value="ECO:0007669"/>
    <property type="project" value="InterPro"/>
</dbReference>
<dbReference type="EC" id="3.1.3.2" evidence="5 12"/>
<dbReference type="HOGENOM" id="CLU_081496_0_0_6"/>
<dbReference type="EMBL" id="AAOJ01000006">
    <property type="protein sequence ID" value="EAS63489.1"/>
    <property type="molecule type" value="Genomic_DNA"/>
</dbReference>
<dbReference type="InterPro" id="IPR036412">
    <property type="entry name" value="HAD-like_sf"/>
</dbReference>
<keyword evidence="10 12" id="KW-0378">Hydrolase</keyword>
<comment type="subunit">
    <text evidence="4 12">Homotetramer.</text>
</comment>
<evidence type="ECO:0000256" key="9">
    <source>
        <dbReference type="ARBA" id="ARBA00022764"/>
    </source>
</evidence>
<dbReference type="InterPro" id="IPR010025">
    <property type="entry name" value="HAD-SF_ppase_IIIB_AphA"/>
</dbReference>
<gene>
    <name evidence="18" type="ORF">VAS14_08455</name>
</gene>
<dbReference type="SFLD" id="SFLDS00003">
    <property type="entry name" value="Haloacid_Dehalogenase"/>
    <property type="match status" value="1"/>
</dbReference>
<evidence type="ECO:0000256" key="8">
    <source>
        <dbReference type="ARBA" id="ARBA00022729"/>
    </source>
</evidence>
<dbReference type="RefSeq" id="WP_005363708.1">
    <property type="nucleotide sequence ID" value="NZ_CH902599.1"/>
</dbReference>
<feature type="binding site" evidence="15">
    <location>
        <position position="193"/>
    </location>
    <ligand>
        <name>Mg(2+)</name>
        <dbReference type="ChEBI" id="CHEBI:18420"/>
    </ligand>
</feature>
<evidence type="ECO:0000256" key="6">
    <source>
        <dbReference type="ARBA" id="ARBA00022113"/>
    </source>
</evidence>
<keyword evidence="8 17" id="KW-0732">Signal</keyword>
<dbReference type="OrthoDB" id="2234478at2"/>
<dbReference type="SUPFAM" id="SSF56784">
    <property type="entry name" value="HAD-like"/>
    <property type="match status" value="1"/>
</dbReference>
<name>Q1ZN49_PHOAS</name>
<feature type="active site" description="Proton donor" evidence="13">
    <location>
        <position position="72"/>
    </location>
</feature>
<feature type="binding site" evidence="14">
    <location>
        <begin position="138"/>
        <end position="139"/>
    </location>
    <ligand>
        <name>substrate</name>
    </ligand>
</feature>
<evidence type="ECO:0000256" key="11">
    <source>
        <dbReference type="ARBA" id="ARBA00022842"/>
    </source>
</evidence>
<comment type="catalytic activity">
    <reaction evidence="1 12">
        <text>a phosphate monoester + H2O = an alcohol + phosphate</text>
        <dbReference type="Rhea" id="RHEA:15017"/>
        <dbReference type="ChEBI" id="CHEBI:15377"/>
        <dbReference type="ChEBI" id="CHEBI:30879"/>
        <dbReference type="ChEBI" id="CHEBI:43474"/>
        <dbReference type="ChEBI" id="CHEBI:67140"/>
        <dbReference type="EC" id="3.1.3.2"/>
    </reaction>
</comment>
<evidence type="ECO:0000256" key="5">
    <source>
        <dbReference type="ARBA" id="ARBA00012646"/>
    </source>
</evidence>
<evidence type="ECO:0000256" key="4">
    <source>
        <dbReference type="ARBA" id="ARBA00011881"/>
    </source>
</evidence>
<dbReference type="InterPro" id="IPR023214">
    <property type="entry name" value="HAD_sf"/>
</dbReference>
<dbReference type="PIRSF" id="PIRSF017818">
    <property type="entry name" value="Acid_Ptase_B"/>
    <property type="match status" value="1"/>
</dbReference>
<keyword evidence="9 12" id="KW-0574">Periplasm</keyword>
<feature type="active site" description="Nucleophile" evidence="13">
    <location>
        <position position="70"/>
    </location>
</feature>
<keyword evidence="11 12" id="KW-0460">Magnesium</keyword>
<evidence type="ECO:0000313" key="19">
    <source>
        <dbReference type="Proteomes" id="UP000001603"/>
    </source>
</evidence>
<evidence type="ECO:0000256" key="16">
    <source>
        <dbReference type="SAM" id="MobiDB-lite"/>
    </source>
</evidence>
<evidence type="ECO:0000256" key="2">
    <source>
        <dbReference type="ARBA" id="ARBA00004418"/>
    </source>
</evidence>
<evidence type="ECO:0000313" key="18">
    <source>
        <dbReference type="EMBL" id="EAS63489.1"/>
    </source>
</evidence>
<comment type="similarity">
    <text evidence="3 12">Belongs to the class B bacterial acid phosphatase family.</text>
</comment>
<evidence type="ECO:0000256" key="3">
    <source>
        <dbReference type="ARBA" id="ARBA00007752"/>
    </source>
</evidence>
<dbReference type="SFLD" id="SFLDG01127">
    <property type="entry name" value="C1.3:_Acid_Phosphatase_Like"/>
    <property type="match status" value="1"/>
</dbReference>
<comment type="cofactor">
    <cofactor evidence="12 15">
        <name>Mg(2+)</name>
        <dbReference type="ChEBI" id="CHEBI:18420"/>
    </cofactor>
    <text evidence="12 15">Binds 1 Mg(2+) ion per subunit.</text>
</comment>
<dbReference type="NCBIfam" id="TIGR01672">
    <property type="entry name" value="AphA"/>
    <property type="match status" value="1"/>
</dbReference>
<dbReference type="Proteomes" id="UP000001603">
    <property type="component" value="Unassembled WGS sequence"/>
</dbReference>
<sequence length="238" mass="26211">MKKTKVLLSSLALALASSAMTFSVQAAPTSTINPGVTMNQLTNRQPIHWVSVEQIAASLKGKPAMNVGFDIDDTLLFSSPAFFHGKQVFSPNSNDYLKNPEFWEKVSNGWDKFSIPKKSARELIAMHLKRGDHLYFITGRPRPASGNEEVTEILQKDFNIPVKQMSPVIFSGPDHGAKTSYIKDNDIKLYYGDSDGDILDAHAAGADVVRVLRPLNSTNHPMPHNGSLGEKVLVNSQY</sequence>
<keyword evidence="7 12" id="KW-0479">Metal-binding</keyword>
<evidence type="ECO:0000256" key="10">
    <source>
        <dbReference type="ARBA" id="ARBA00022801"/>
    </source>
</evidence>
<proteinExistence type="inferred from homology"/>
<organism evidence="18 19">
    <name type="scientific">Photobacterium angustum (strain S14 / CCUG 15956)</name>
    <name type="common">Vibrio sp. (strain S14 / CCUG 15956)</name>
    <dbReference type="NCBI Taxonomy" id="314292"/>
    <lineage>
        <taxon>Bacteria</taxon>
        <taxon>Pseudomonadati</taxon>
        <taxon>Pseudomonadota</taxon>
        <taxon>Gammaproteobacteria</taxon>
        <taxon>Vibrionales</taxon>
        <taxon>Vibrionaceae</taxon>
        <taxon>Photobacterium</taxon>
    </lineage>
</organism>
<feature type="binding site" evidence="14">
    <location>
        <position position="178"/>
    </location>
    <ligand>
        <name>substrate</name>
    </ligand>
</feature>
<evidence type="ECO:0000256" key="12">
    <source>
        <dbReference type="PIRNR" id="PIRNR017818"/>
    </source>
</evidence>
<dbReference type="Gene3D" id="3.40.50.1000">
    <property type="entry name" value="HAD superfamily/HAD-like"/>
    <property type="match status" value="1"/>
</dbReference>
<reference evidence="18 19" key="1">
    <citation type="journal article" date="2009" name="Proc. Natl. Acad. Sci. U.S.A.">
        <title>The genomic basis of trophic strategy in marine bacteria.</title>
        <authorList>
            <person name="Lauro F.M."/>
            <person name="McDougald D."/>
            <person name="Thomas T."/>
            <person name="Williams T.J."/>
            <person name="Egan S."/>
            <person name="Rice S."/>
            <person name="DeMaere M.Z."/>
            <person name="Ting L."/>
            <person name="Ertan H."/>
            <person name="Johnson J."/>
            <person name="Ferriera S."/>
            <person name="Lapidus A."/>
            <person name="Anderson I."/>
            <person name="Kyrpides N."/>
            <person name="Munk A.C."/>
            <person name="Detter C."/>
            <person name="Han C.S."/>
            <person name="Brown M.V."/>
            <person name="Robb F.T."/>
            <person name="Kjelleberg S."/>
            <person name="Cavicchioli R."/>
        </authorList>
    </citation>
    <scope>NUCLEOTIDE SEQUENCE [LARGE SCALE GENOMIC DNA]</scope>
    <source>
        <strain evidence="18 19">S14</strain>
    </source>
</reference>
<comment type="caution">
    <text evidence="18">The sequence shown here is derived from an EMBL/GenBank/DDBJ whole genome shotgun (WGS) entry which is preliminary data.</text>
</comment>
<dbReference type="Pfam" id="PF03767">
    <property type="entry name" value="Acid_phosphat_B"/>
    <property type="match status" value="1"/>
</dbReference>
<evidence type="ECO:0000256" key="13">
    <source>
        <dbReference type="PIRSR" id="PIRSR017818-1"/>
    </source>
</evidence>
<dbReference type="eggNOG" id="COG3700">
    <property type="taxonomic scope" value="Bacteria"/>
</dbReference>
<dbReference type="GO" id="GO:0003993">
    <property type="term" value="F:acid phosphatase activity"/>
    <property type="evidence" value="ECO:0007669"/>
    <property type="project" value="UniProtKB-EC"/>
</dbReference>
<feature type="chain" id="PRO_5004198426" description="Class B acid phosphatase" evidence="17">
    <location>
        <begin position="27"/>
        <end position="238"/>
    </location>
</feature>
<dbReference type="GO" id="GO:0046872">
    <property type="term" value="F:metal ion binding"/>
    <property type="evidence" value="ECO:0007669"/>
    <property type="project" value="UniProtKB-KW"/>
</dbReference>
<evidence type="ECO:0000256" key="7">
    <source>
        <dbReference type="ARBA" id="ARBA00022723"/>
    </source>
</evidence>
<feature type="binding site" evidence="15">
    <location>
        <position position="70"/>
    </location>
    <ligand>
        <name>Mg(2+)</name>
        <dbReference type="ChEBI" id="CHEBI:18420"/>
    </ligand>
</feature>
<evidence type="ECO:0000256" key="17">
    <source>
        <dbReference type="SAM" id="SignalP"/>
    </source>
</evidence>
<dbReference type="InterPro" id="IPR005519">
    <property type="entry name" value="Acid_phosphat_B-like"/>
</dbReference>
<dbReference type="AlphaFoldDB" id="Q1ZN49"/>
<evidence type="ECO:0000256" key="14">
    <source>
        <dbReference type="PIRSR" id="PIRSR017818-2"/>
    </source>
</evidence>
<protein>
    <recommendedName>
        <fullName evidence="6 12">Class B acid phosphatase</fullName>
        <ecNumber evidence="5 12">3.1.3.2</ecNumber>
    </recommendedName>
</protein>
<evidence type="ECO:0000256" key="1">
    <source>
        <dbReference type="ARBA" id="ARBA00000032"/>
    </source>
</evidence>
<accession>Q1ZN49</accession>
<feature type="region of interest" description="Disordered" evidence="16">
    <location>
        <begin position="218"/>
        <end position="238"/>
    </location>
</feature>
<comment type="subcellular location">
    <subcellularLocation>
        <location evidence="2 12">Periplasm</location>
    </subcellularLocation>
</comment>
<feature type="signal peptide" evidence="17">
    <location>
        <begin position="1"/>
        <end position="26"/>
    </location>
</feature>
<evidence type="ECO:0000256" key="15">
    <source>
        <dbReference type="PIRSR" id="PIRSR017818-3"/>
    </source>
</evidence>
<feature type="binding site" evidence="15">
    <location>
        <position position="72"/>
    </location>
    <ligand>
        <name>Mg(2+)</name>
        <dbReference type="ChEBI" id="CHEBI:18420"/>
    </ligand>
</feature>